<accession>A0A2U1PHD8</accession>
<evidence type="ECO:0000313" key="9">
    <source>
        <dbReference type="Proteomes" id="UP000245207"/>
    </source>
</evidence>
<dbReference type="Proteomes" id="UP000245207">
    <property type="component" value="Unassembled WGS sequence"/>
</dbReference>
<dbReference type="PANTHER" id="PTHR43811:SF19">
    <property type="entry name" value="39 KDA FK506-BINDING NUCLEAR PROTEIN"/>
    <property type="match status" value="1"/>
</dbReference>
<dbReference type="PIRSF" id="PIRSF001473">
    <property type="entry name" value="FK506-bp_FPR3"/>
    <property type="match status" value="1"/>
</dbReference>
<dbReference type="Gene3D" id="3.10.50.40">
    <property type="match status" value="1"/>
</dbReference>
<keyword evidence="9" id="KW-1185">Reference proteome</keyword>
<feature type="region of interest" description="Disordered" evidence="6">
    <location>
        <begin position="154"/>
        <end position="325"/>
    </location>
</feature>
<dbReference type="Gene3D" id="2.60.120.340">
    <property type="entry name" value="Nucleoplasmin core domain"/>
    <property type="match status" value="1"/>
</dbReference>
<evidence type="ECO:0000259" key="7">
    <source>
        <dbReference type="PROSITE" id="PS50059"/>
    </source>
</evidence>
<dbReference type="InterPro" id="IPR041232">
    <property type="entry name" value="NPL"/>
</dbReference>
<feature type="compositionally biased region" description="Basic and acidic residues" evidence="6">
    <location>
        <begin position="224"/>
        <end position="240"/>
    </location>
</feature>
<feature type="compositionally biased region" description="Polar residues" evidence="6">
    <location>
        <begin position="309"/>
        <end position="325"/>
    </location>
</feature>
<evidence type="ECO:0000313" key="8">
    <source>
        <dbReference type="EMBL" id="PWA85077.1"/>
    </source>
</evidence>
<dbReference type="EC" id="5.2.1.8" evidence="4"/>
<reference evidence="8 9" key="1">
    <citation type="journal article" date="2018" name="Mol. Plant">
        <title>The genome of Artemisia annua provides insight into the evolution of Asteraceae family and artemisinin biosynthesis.</title>
        <authorList>
            <person name="Shen Q."/>
            <person name="Zhang L."/>
            <person name="Liao Z."/>
            <person name="Wang S."/>
            <person name="Yan T."/>
            <person name="Shi P."/>
            <person name="Liu M."/>
            <person name="Fu X."/>
            <person name="Pan Q."/>
            <person name="Wang Y."/>
            <person name="Lv Z."/>
            <person name="Lu X."/>
            <person name="Zhang F."/>
            <person name="Jiang W."/>
            <person name="Ma Y."/>
            <person name="Chen M."/>
            <person name="Hao X."/>
            <person name="Li L."/>
            <person name="Tang Y."/>
            <person name="Lv G."/>
            <person name="Zhou Y."/>
            <person name="Sun X."/>
            <person name="Brodelius P.E."/>
            <person name="Rose J.K.C."/>
            <person name="Tang K."/>
        </authorList>
    </citation>
    <scope>NUCLEOTIDE SEQUENCE [LARGE SCALE GENOMIC DNA]</scope>
    <source>
        <strain evidence="9">cv. Huhao1</strain>
        <tissue evidence="8">Leaf</tissue>
    </source>
</reference>
<feature type="compositionally biased region" description="Polar residues" evidence="6">
    <location>
        <begin position="188"/>
        <end position="198"/>
    </location>
</feature>
<dbReference type="OrthoDB" id="1902587at2759"/>
<feature type="compositionally biased region" description="Basic and acidic residues" evidence="6">
    <location>
        <begin position="285"/>
        <end position="297"/>
    </location>
</feature>
<dbReference type="InterPro" id="IPR023566">
    <property type="entry name" value="PPIase_Fpr3/Fpr4-like"/>
</dbReference>
<dbReference type="GO" id="GO:0003755">
    <property type="term" value="F:peptidyl-prolyl cis-trans isomerase activity"/>
    <property type="evidence" value="ECO:0007669"/>
    <property type="project" value="UniProtKB-KW"/>
</dbReference>
<protein>
    <recommendedName>
        <fullName evidence="4">FK506-binding protein</fullName>
        <ecNumber evidence="4">5.2.1.8</ecNumber>
    </recommendedName>
</protein>
<organism evidence="8 9">
    <name type="scientific">Artemisia annua</name>
    <name type="common">Sweet wormwood</name>
    <dbReference type="NCBI Taxonomy" id="35608"/>
    <lineage>
        <taxon>Eukaryota</taxon>
        <taxon>Viridiplantae</taxon>
        <taxon>Streptophyta</taxon>
        <taxon>Embryophyta</taxon>
        <taxon>Tracheophyta</taxon>
        <taxon>Spermatophyta</taxon>
        <taxon>Magnoliopsida</taxon>
        <taxon>eudicotyledons</taxon>
        <taxon>Gunneridae</taxon>
        <taxon>Pentapetalae</taxon>
        <taxon>asterids</taxon>
        <taxon>campanulids</taxon>
        <taxon>Asterales</taxon>
        <taxon>Asteraceae</taxon>
        <taxon>Asteroideae</taxon>
        <taxon>Anthemideae</taxon>
        <taxon>Artemisiinae</taxon>
        <taxon>Artemisia</taxon>
    </lineage>
</organism>
<dbReference type="PROSITE" id="PS50059">
    <property type="entry name" value="FKBP_PPIASE"/>
    <property type="match status" value="1"/>
</dbReference>
<dbReference type="InterPro" id="IPR046357">
    <property type="entry name" value="PPIase_dom_sf"/>
</dbReference>
<dbReference type="STRING" id="35608.A0A2U1PHD8"/>
<evidence type="ECO:0000256" key="4">
    <source>
        <dbReference type="PIRNR" id="PIRNR001473"/>
    </source>
</evidence>
<dbReference type="InterPro" id="IPR001179">
    <property type="entry name" value="PPIase_FKBP_dom"/>
</dbReference>
<keyword evidence="2 4" id="KW-0697">Rotamase</keyword>
<comment type="catalytic activity">
    <reaction evidence="1 4 5">
        <text>[protein]-peptidylproline (omega=180) = [protein]-peptidylproline (omega=0)</text>
        <dbReference type="Rhea" id="RHEA:16237"/>
        <dbReference type="Rhea" id="RHEA-COMP:10747"/>
        <dbReference type="Rhea" id="RHEA-COMP:10748"/>
        <dbReference type="ChEBI" id="CHEBI:83833"/>
        <dbReference type="ChEBI" id="CHEBI:83834"/>
        <dbReference type="EC" id="5.2.1.8"/>
    </reaction>
</comment>
<dbReference type="Pfam" id="PF00254">
    <property type="entry name" value="FKBP_C"/>
    <property type="match status" value="1"/>
</dbReference>
<evidence type="ECO:0000256" key="6">
    <source>
        <dbReference type="SAM" id="MobiDB-lite"/>
    </source>
</evidence>
<gene>
    <name evidence="8" type="ORF">CTI12_AA153890</name>
</gene>
<feature type="compositionally biased region" description="Basic and acidic residues" evidence="6">
    <location>
        <begin position="172"/>
        <end position="181"/>
    </location>
</feature>
<dbReference type="SUPFAM" id="SSF54534">
    <property type="entry name" value="FKBP-like"/>
    <property type="match status" value="1"/>
</dbReference>
<comment type="caution">
    <text evidence="8">The sequence shown here is derived from an EMBL/GenBank/DDBJ whole genome shotgun (WGS) entry which is preliminary data.</text>
</comment>
<proteinExistence type="inferred from homology"/>
<feature type="compositionally biased region" description="Acidic residues" evidence="6">
    <location>
        <begin position="124"/>
        <end position="133"/>
    </location>
</feature>
<dbReference type="GO" id="GO:0005634">
    <property type="term" value="C:nucleus"/>
    <property type="evidence" value="ECO:0007669"/>
    <property type="project" value="UniProtKB-ARBA"/>
</dbReference>
<dbReference type="PANTHER" id="PTHR43811">
    <property type="entry name" value="FKBP-TYPE PEPTIDYL-PROLYL CIS-TRANS ISOMERASE FKPA"/>
    <property type="match status" value="1"/>
</dbReference>
<dbReference type="FunFam" id="3.10.50.40:FF:000006">
    <property type="entry name" value="Peptidyl-prolyl cis-trans isomerase"/>
    <property type="match status" value="1"/>
</dbReference>
<name>A0A2U1PHD8_ARTAN</name>
<dbReference type="AlphaFoldDB" id="A0A2U1PHD8"/>
<feature type="domain" description="PPIase FKBP-type" evidence="7">
    <location>
        <begin position="350"/>
        <end position="438"/>
    </location>
</feature>
<keyword evidence="3 4" id="KW-0413">Isomerase</keyword>
<comment type="similarity">
    <text evidence="4">Belongs to the FKBP-type PPIase family.</text>
</comment>
<evidence type="ECO:0000256" key="5">
    <source>
        <dbReference type="PROSITE-ProRule" id="PRU00277"/>
    </source>
</evidence>
<feature type="compositionally biased region" description="Acidic residues" evidence="6">
    <location>
        <begin position="102"/>
        <end position="114"/>
    </location>
</feature>
<evidence type="ECO:0000256" key="2">
    <source>
        <dbReference type="ARBA" id="ARBA00023110"/>
    </source>
</evidence>
<sequence length="438" mass="47908">MAFWGVEIKPGKPHVHQFDDELGRLHVSQATLGAAKSKEKAIVVCNVGDKKPVYLCSLLPRKMETCALNVEFEEYEEVTFSVEGPHSIHLSGFYHGEKPDYEGEDDESDSDDSSFEAALIGSGDDSDFSFVDEDDLSDSEMDLLDSRVPNSGVRIEEIVDDEKPDELPVTEQSKKKDKQGSDNDDGSQKQIVPKSSDSVPVLESEDEDGFPISSTANQKGKRKKEVDESDKSAKRKKDDSVTTDGPSSQPAKVEEPTSEKKSKKKKNKKAKDAAEGGNNTNNNDIAKKEQANQEKTPDMVSAKKKNKQQENTSGGKSSEAKPSQVRTFPNGLVIEELQMGKPNGKLADKGKKISMRYIGKLKKNGKIFDSNIGKAPFKFRLGVGQVIAGWDVGVKGMRVGDKRRLTIPPSMGYGAKGAGPDIPPNAWLVFDVELVDVN</sequence>
<feature type="region of interest" description="Disordered" evidence="6">
    <location>
        <begin position="91"/>
        <end position="133"/>
    </location>
</feature>
<evidence type="ECO:0000256" key="1">
    <source>
        <dbReference type="ARBA" id="ARBA00000971"/>
    </source>
</evidence>
<evidence type="ECO:0000256" key="3">
    <source>
        <dbReference type="ARBA" id="ARBA00023235"/>
    </source>
</evidence>
<dbReference type="Pfam" id="PF17800">
    <property type="entry name" value="NPL"/>
    <property type="match status" value="1"/>
</dbReference>
<dbReference type="EMBL" id="PKPP01001162">
    <property type="protein sequence ID" value="PWA85077.1"/>
    <property type="molecule type" value="Genomic_DNA"/>
</dbReference>